<evidence type="ECO:0000313" key="2">
    <source>
        <dbReference type="EMBL" id="KAH0576486.1"/>
    </source>
</evidence>
<keyword evidence="3" id="KW-1185">Reference proteome</keyword>
<accession>V6LPZ8</accession>
<name>V6LPZ8_9EUKA</name>
<reference evidence="2" key="2">
    <citation type="submission" date="2020-12" db="EMBL/GenBank/DDBJ databases">
        <title>New Spironucleus salmonicida genome in near-complete chromosomes.</title>
        <authorList>
            <person name="Xu F."/>
            <person name="Kurt Z."/>
            <person name="Jimenez-Gonzalez A."/>
            <person name="Astvaldsson A."/>
            <person name="Andersson J.O."/>
            <person name="Svard S.G."/>
        </authorList>
    </citation>
    <scope>NUCLEOTIDE SEQUENCE</scope>
    <source>
        <strain evidence="2">ATCC 50377</strain>
    </source>
</reference>
<evidence type="ECO:0000313" key="1">
    <source>
        <dbReference type="EMBL" id="EST45786.1"/>
    </source>
</evidence>
<dbReference type="VEuPathDB" id="GiardiaDB:SS50377_22050"/>
<dbReference type="AlphaFoldDB" id="V6LPZ8"/>
<reference evidence="1 2" key="1">
    <citation type="journal article" date="2014" name="PLoS Genet.">
        <title>The Genome of Spironucleus salmonicida Highlights a Fish Pathogen Adapted to Fluctuating Environments.</title>
        <authorList>
            <person name="Xu F."/>
            <person name="Jerlstrom-Hultqvist J."/>
            <person name="Einarsson E."/>
            <person name="Astvaldsson A."/>
            <person name="Svard S.G."/>
            <person name="Andersson J.O."/>
        </authorList>
    </citation>
    <scope>NUCLEOTIDE SEQUENCE</scope>
    <source>
        <strain evidence="2">ATCC 50377</strain>
    </source>
</reference>
<organism evidence="1">
    <name type="scientific">Spironucleus salmonicida</name>
    <dbReference type="NCBI Taxonomy" id="348837"/>
    <lineage>
        <taxon>Eukaryota</taxon>
        <taxon>Metamonada</taxon>
        <taxon>Diplomonadida</taxon>
        <taxon>Hexamitidae</taxon>
        <taxon>Hexamitinae</taxon>
        <taxon>Spironucleus</taxon>
    </lineage>
</organism>
<dbReference type="EMBL" id="KI546089">
    <property type="protein sequence ID" value="EST45786.1"/>
    <property type="molecule type" value="Genomic_DNA"/>
</dbReference>
<evidence type="ECO:0000313" key="3">
    <source>
        <dbReference type="Proteomes" id="UP000018208"/>
    </source>
</evidence>
<dbReference type="EMBL" id="AUWU02000002">
    <property type="protein sequence ID" value="KAH0576486.1"/>
    <property type="molecule type" value="Genomic_DNA"/>
</dbReference>
<protein>
    <submittedName>
        <fullName evidence="1">Uncharacterized protein</fullName>
    </submittedName>
</protein>
<dbReference type="Proteomes" id="UP000018208">
    <property type="component" value="Unassembled WGS sequence"/>
</dbReference>
<gene>
    <name evidence="1" type="ORF">SS50377_14359</name>
    <name evidence="2" type="ORF">SS50377_22050</name>
</gene>
<sequence>MPHSISSHMRSSIPILKGRSPQVLYDQTEARLKFILPDTPGSNTYQRPTQIRPHSQLDLTINNSNRIITLSKFQNDQIDQFYDHEKSRKLISDHGTLTKNLAISERFKNNENLFLKNKYINPIVDPQRYHRAAISPTKIAVKFNNSDRFSPNRTRSFLTKLDSKIKFK</sequence>
<proteinExistence type="predicted"/>